<dbReference type="EMBL" id="BLLK01000057">
    <property type="protein sequence ID" value="GFH57010.1"/>
    <property type="molecule type" value="Genomic_DNA"/>
</dbReference>
<name>A0AAD3D5N7_9STRA</name>
<accession>A0AAD3D5N7</accession>
<feature type="region of interest" description="Disordered" evidence="1">
    <location>
        <begin position="16"/>
        <end position="41"/>
    </location>
</feature>
<dbReference type="AlphaFoldDB" id="A0AAD3D5N7"/>
<reference evidence="2 3" key="1">
    <citation type="journal article" date="2021" name="Sci. Rep.">
        <title>The genome of the diatom Chaetoceros tenuissimus carries an ancient integrated fragment of an extant virus.</title>
        <authorList>
            <person name="Hongo Y."/>
            <person name="Kimura K."/>
            <person name="Takaki Y."/>
            <person name="Yoshida Y."/>
            <person name="Baba S."/>
            <person name="Kobayashi G."/>
            <person name="Nagasaki K."/>
            <person name="Hano T."/>
            <person name="Tomaru Y."/>
        </authorList>
    </citation>
    <scope>NUCLEOTIDE SEQUENCE [LARGE SCALE GENOMIC DNA]</scope>
    <source>
        <strain evidence="2 3">NIES-3715</strain>
    </source>
</reference>
<feature type="compositionally biased region" description="Basic residues" evidence="1">
    <location>
        <begin position="26"/>
        <end position="39"/>
    </location>
</feature>
<evidence type="ECO:0000256" key="1">
    <source>
        <dbReference type="SAM" id="MobiDB-lite"/>
    </source>
</evidence>
<proteinExistence type="predicted"/>
<protein>
    <submittedName>
        <fullName evidence="2">Uncharacterized protein</fullName>
    </submittedName>
</protein>
<evidence type="ECO:0000313" key="2">
    <source>
        <dbReference type="EMBL" id="GFH57010.1"/>
    </source>
</evidence>
<comment type="caution">
    <text evidence="2">The sequence shown here is derived from an EMBL/GenBank/DDBJ whole genome shotgun (WGS) entry which is preliminary data.</text>
</comment>
<dbReference type="Proteomes" id="UP001054902">
    <property type="component" value="Unassembled WGS sequence"/>
</dbReference>
<evidence type="ECO:0000313" key="3">
    <source>
        <dbReference type="Proteomes" id="UP001054902"/>
    </source>
</evidence>
<gene>
    <name evidence="2" type="ORF">CTEN210_13486</name>
</gene>
<organism evidence="2 3">
    <name type="scientific">Chaetoceros tenuissimus</name>
    <dbReference type="NCBI Taxonomy" id="426638"/>
    <lineage>
        <taxon>Eukaryota</taxon>
        <taxon>Sar</taxon>
        <taxon>Stramenopiles</taxon>
        <taxon>Ochrophyta</taxon>
        <taxon>Bacillariophyta</taxon>
        <taxon>Coscinodiscophyceae</taxon>
        <taxon>Chaetocerotophycidae</taxon>
        <taxon>Chaetocerotales</taxon>
        <taxon>Chaetocerotaceae</taxon>
        <taxon>Chaetoceros</taxon>
    </lineage>
</organism>
<keyword evidence="3" id="KW-1185">Reference proteome</keyword>
<sequence>MCVCRKLSFRKGMQEPYHSRIGSRSLQRRMGKKSKRKKGSKVDANEVVLNNIFTNVQKLASFVEDNIDRNHFSEAASGERDIITYVASKENAITKASRALAKKTRGDRKQGNHFGMILTQRYRSLVYIEYVHRKNYDKVIEIHNEFASKYSHVVILGTNILEGNFNTYLKLLQFFYELALLRTDKSRCNIPIIVSFIVREMRNKPTEKVLLWKIQAIEALRSSKEYGLAVTLDGQISSIPNLPEAERIEGLASIFISYVERYRFDKKQSI</sequence>